<keyword evidence="1" id="KW-0175">Coiled coil</keyword>
<dbReference type="EMBL" id="BMGC01000002">
    <property type="protein sequence ID" value="GGB18283.1"/>
    <property type="molecule type" value="Genomic_DNA"/>
</dbReference>
<dbReference type="Proteomes" id="UP000621454">
    <property type="component" value="Unassembled WGS sequence"/>
</dbReference>
<gene>
    <name evidence="2" type="ORF">GCM10011489_02940</name>
</gene>
<dbReference type="RefSeq" id="WP_188584818.1">
    <property type="nucleotide sequence ID" value="NZ_BMGC01000002.1"/>
</dbReference>
<sequence>MNDSDELPPEVEADLLERQAARLEAQADSRYERSARWYGGGTYNFVSSVSTADEYRKEAQALRRRADAYRELARRRGRI</sequence>
<evidence type="ECO:0000256" key="1">
    <source>
        <dbReference type="SAM" id="Coils"/>
    </source>
</evidence>
<accession>A0A916WNR4</accession>
<keyword evidence="3" id="KW-1185">Reference proteome</keyword>
<evidence type="ECO:0000313" key="3">
    <source>
        <dbReference type="Proteomes" id="UP000621454"/>
    </source>
</evidence>
<proteinExistence type="predicted"/>
<evidence type="ECO:0000313" key="2">
    <source>
        <dbReference type="EMBL" id="GGB18283.1"/>
    </source>
</evidence>
<comment type="caution">
    <text evidence="2">The sequence shown here is derived from an EMBL/GenBank/DDBJ whole genome shotgun (WGS) entry which is preliminary data.</text>
</comment>
<organism evidence="2 3">
    <name type="scientific">Gordonia jinhuaensis</name>
    <dbReference type="NCBI Taxonomy" id="1517702"/>
    <lineage>
        <taxon>Bacteria</taxon>
        <taxon>Bacillati</taxon>
        <taxon>Actinomycetota</taxon>
        <taxon>Actinomycetes</taxon>
        <taxon>Mycobacteriales</taxon>
        <taxon>Gordoniaceae</taxon>
        <taxon>Gordonia</taxon>
    </lineage>
</organism>
<reference evidence="2" key="1">
    <citation type="journal article" date="2014" name="Int. J. Syst. Evol. Microbiol.">
        <title>Complete genome sequence of Corynebacterium casei LMG S-19264T (=DSM 44701T), isolated from a smear-ripened cheese.</title>
        <authorList>
            <consortium name="US DOE Joint Genome Institute (JGI-PGF)"/>
            <person name="Walter F."/>
            <person name="Albersmeier A."/>
            <person name="Kalinowski J."/>
            <person name="Ruckert C."/>
        </authorList>
    </citation>
    <scope>NUCLEOTIDE SEQUENCE</scope>
    <source>
        <strain evidence="2">CGMCC 1.12827</strain>
    </source>
</reference>
<name>A0A916WNR4_9ACTN</name>
<protein>
    <submittedName>
        <fullName evidence="2">Uncharacterized protein</fullName>
    </submittedName>
</protein>
<dbReference type="AlphaFoldDB" id="A0A916WNR4"/>
<reference evidence="2" key="2">
    <citation type="submission" date="2020-09" db="EMBL/GenBank/DDBJ databases">
        <authorList>
            <person name="Sun Q."/>
            <person name="Zhou Y."/>
        </authorList>
    </citation>
    <scope>NUCLEOTIDE SEQUENCE</scope>
    <source>
        <strain evidence="2">CGMCC 1.12827</strain>
    </source>
</reference>
<feature type="coiled-coil region" evidence="1">
    <location>
        <begin position="13"/>
        <end position="72"/>
    </location>
</feature>